<dbReference type="SUPFAM" id="SSF69047">
    <property type="entry name" value="Hypothetical protein YjbJ"/>
    <property type="match status" value="1"/>
</dbReference>
<reference evidence="5" key="1">
    <citation type="journal article" date="2014" name="Int. J. Syst. Evol. Microbiol.">
        <title>Complete genome of a new Firmicutes species belonging to the dominant human colonic microbiota ('Ruminococcus bicirculans') reveals two chromosomes and a selective capacity to utilize plant glucans.</title>
        <authorList>
            <consortium name="NISC Comparative Sequencing Program"/>
            <person name="Wegmann U."/>
            <person name="Louis P."/>
            <person name="Goesmann A."/>
            <person name="Henrissat B."/>
            <person name="Duncan S.H."/>
            <person name="Flint H.J."/>
        </authorList>
    </citation>
    <scope>NUCLEOTIDE SEQUENCE</scope>
    <source>
        <strain evidence="5">JCM 9687</strain>
    </source>
</reference>
<reference evidence="5" key="3">
    <citation type="submission" date="2023-12" db="EMBL/GenBank/DDBJ databases">
        <authorList>
            <person name="Sun Q."/>
            <person name="Inoue M."/>
        </authorList>
    </citation>
    <scope>NUCLEOTIDE SEQUENCE</scope>
    <source>
        <strain evidence="5">JCM 9687</strain>
    </source>
</reference>
<comment type="caution">
    <text evidence="5">The sequence shown here is derived from an EMBL/GenBank/DDBJ whole genome shotgun (WGS) entry which is preliminary data.</text>
</comment>
<dbReference type="EMBL" id="BAAAYK010000031">
    <property type="protein sequence ID" value="GAA3354274.1"/>
    <property type="molecule type" value="Genomic_DNA"/>
</dbReference>
<feature type="domain" description="CsbD-like" evidence="3">
    <location>
        <begin position="5"/>
        <end position="55"/>
    </location>
</feature>
<evidence type="ECO:0000313" key="5">
    <source>
        <dbReference type="EMBL" id="GAA3354365.1"/>
    </source>
</evidence>
<sequence length="77" mass="8021">MGVFDKAKHQAQQWTGKAKEAAGNATGNDELKNAGKRDQVEGQVKETGQDVKDKAAGAVQDVQNKFKGSGDGESSGS</sequence>
<evidence type="ECO:0000313" key="7">
    <source>
        <dbReference type="Proteomes" id="UP001500483"/>
    </source>
</evidence>
<reference evidence="7" key="2">
    <citation type="journal article" date="2019" name="Int. J. Syst. Evol. Microbiol.">
        <title>The Global Catalogue of Microorganisms (GCM) 10K type strain sequencing project: providing services to taxonomists for standard genome sequencing and annotation.</title>
        <authorList>
            <consortium name="The Broad Institute Genomics Platform"/>
            <consortium name="The Broad Institute Genome Sequencing Center for Infectious Disease"/>
            <person name="Wu L."/>
            <person name="Ma J."/>
        </authorList>
    </citation>
    <scope>NUCLEOTIDE SEQUENCE [LARGE SCALE GENOMIC DNA]</scope>
    <source>
        <strain evidence="7">JCM 9687</strain>
    </source>
</reference>
<dbReference type="Proteomes" id="UP001500483">
    <property type="component" value="Unassembled WGS sequence"/>
</dbReference>
<dbReference type="Pfam" id="PF05532">
    <property type="entry name" value="CsbD"/>
    <property type="match status" value="1"/>
</dbReference>
<comment type="similarity">
    <text evidence="1">Belongs to the UPF0337 (CsbD) family.</text>
</comment>
<organism evidence="5 7">
    <name type="scientific">Saccharopolyspora gregorii</name>
    <dbReference type="NCBI Taxonomy" id="33914"/>
    <lineage>
        <taxon>Bacteria</taxon>
        <taxon>Bacillati</taxon>
        <taxon>Actinomycetota</taxon>
        <taxon>Actinomycetes</taxon>
        <taxon>Pseudonocardiales</taxon>
        <taxon>Pseudonocardiaceae</taxon>
        <taxon>Saccharopolyspora</taxon>
    </lineage>
</organism>
<evidence type="ECO:0000313" key="6">
    <source>
        <dbReference type="EMBL" id="GAA3363957.1"/>
    </source>
</evidence>
<protein>
    <recommendedName>
        <fullName evidence="3">CsbD-like domain-containing protein</fullName>
    </recommendedName>
</protein>
<evidence type="ECO:0000313" key="4">
    <source>
        <dbReference type="EMBL" id="GAA3354274.1"/>
    </source>
</evidence>
<gene>
    <name evidence="4" type="ORF">GCM10020366_10450</name>
    <name evidence="5" type="ORF">GCM10020366_10890</name>
    <name evidence="6" type="ORF">GCM10020366_57910</name>
</gene>
<dbReference type="InterPro" id="IPR036629">
    <property type="entry name" value="YjbJ_sf"/>
</dbReference>
<proteinExistence type="inferred from homology"/>
<keyword evidence="7" id="KW-1185">Reference proteome</keyword>
<dbReference type="Gene3D" id="1.10.1470.10">
    <property type="entry name" value="YjbJ"/>
    <property type="match status" value="1"/>
</dbReference>
<dbReference type="EMBL" id="BAAAYK010000031">
    <property type="protein sequence ID" value="GAA3354365.1"/>
    <property type="molecule type" value="Genomic_DNA"/>
</dbReference>
<dbReference type="EMBL" id="BAAAYK010000038">
    <property type="protein sequence ID" value="GAA3363957.1"/>
    <property type="molecule type" value="Genomic_DNA"/>
</dbReference>
<evidence type="ECO:0000256" key="2">
    <source>
        <dbReference type="SAM" id="MobiDB-lite"/>
    </source>
</evidence>
<dbReference type="RefSeq" id="WP_344924635.1">
    <property type="nucleotide sequence ID" value="NZ_BAAAYK010000031.1"/>
</dbReference>
<accession>A0ABP6RKL1</accession>
<evidence type="ECO:0000259" key="3">
    <source>
        <dbReference type="Pfam" id="PF05532"/>
    </source>
</evidence>
<dbReference type="InterPro" id="IPR008462">
    <property type="entry name" value="CsbD"/>
</dbReference>
<feature type="region of interest" description="Disordered" evidence="2">
    <location>
        <begin position="1"/>
        <end position="77"/>
    </location>
</feature>
<feature type="compositionally biased region" description="Basic and acidic residues" evidence="2">
    <location>
        <begin position="29"/>
        <end position="55"/>
    </location>
</feature>
<evidence type="ECO:0000256" key="1">
    <source>
        <dbReference type="ARBA" id="ARBA00009129"/>
    </source>
</evidence>
<name>A0ABP6RKL1_9PSEU</name>